<sequence>MGVNEVKKKGARVVTEGSRPAAFFSFFQKTLTKPNASSPHHGSPFSHASSQRATKTPTAGVAAASPTAGETCRRRCHPPPEASPARIQLPESFPFSFFSRARDRPDPGAPPSYTMPLQPRSRHYERRKPSILSFYLARSTPALGAAVMRLLLKNRHTRGHCAAFLPSETSPATPTSTRDVDIEKQECSTFAPFLLRRGSSGLHRSVQDLRWNGVLMLKEDEIMVKIGSGGNVYSFEYSIGYGEWRERMVLRMEMLEMLACIEL</sequence>
<feature type="region of interest" description="Disordered" evidence="1">
    <location>
        <begin position="32"/>
        <end position="123"/>
    </location>
</feature>
<gene>
    <name evidence="2" type="ORF">DEO72_LG4g608</name>
</gene>
<protein>
    <submittedName>
        <fullName evidence="2">Uncharacterized protein</fullName>
    </submittedName>
</protein>
<evidence type="ECO:0000313" key="3">
    <source>
        <dbReference type="Proteomes" id="UP000501690"/>
    </source>
</evidence>
<organism evidence="2 3">
    <name type="scientific">Vigna unguiculata</name>
    <name type="common">Cowpea</name>
    <dbReference type="NCBI Taxonomy" id="3917"/>
    <lineage>
        <taxon>Eukaryota</taxon>
        <taxon>Viridiplantae</taxon>
        <taxon>Streptophyta</taxon>
        <taxon>Embryophyta</taxon>
        <taxon>Tracheophyta</taxon>
        <taxon>Spermatophyta</taxon>
        <taxon>Magnoliopsida</taxon>
        <taxon>eudicotyledons</taxon>
        <taxon>Gunneridae</taxon>
        <taxon>Pentapetalae</taxon>
        <taxon>rosids</taxon>
        <taxon>fabids</taxon>
        <taxon>Fabales</taxon>
        <taxon>Fabaceae</taxon>
        <taxon>Papilionoideae</taxon>
        <taxon>50 kb inversion clade</taxon>
        <taxon>NPAAA clade</taxon>
        <taxon>indigoferoid/millettioid clade</taxon>
        <taxon>Phaseoleae</taxon>
        <taxon>Vigna</taxon>
    </lineage>
</organism>
<dbReference type="EMBL" id="CP039348">
    <property type="protein sequence ID" value="QCD89662.1"/>
    <property type="molecule type" value="Genomic_DNA"/>
</dbReference>
<reference evidence="2 3" key="1">
    <citation type="submission" date="2019-04" db="EMBL/GenBank/DDBJ databases">
        <title>An improved genome assembly and genetic linkage map for asparagus bean, Vigna unguiculata ssp. sesquipedialis.</title>
        <authorList>
            <person name="Xia Q."/>
            <person name="Zhang R."/>
            <person name="Dong Y."/>
        </authorList>
    </citation>
    <scope>NUCLEOTIDE SEQUENCE [LARGE SCALE GENOMIC DNA]</scope>
    <source>
        <tissue evidence="2">Leaf</tissue>
    </source>
</reference>
<name>A0A4D6LLJ8_VIGUN</name>
<feature type="compositionally biased region" description="Polar residues" evidence="1">
    <location>
        <begin position="32"/>
        <end position="57"/>
    </location>
</feature>
<evidence type="ECO:0000256" key="1">
    <source>
        <dbReference type="SAM" id="MobiDB-lite"/>
    </source>
</evidence>
<dbReference type="AlphaFoldDB" id="A0A4D6LLJ8"/>
<proteinExistence type="predicted"/>
<keyword evidence="3" id="KW-1185">Reference proteome</keyword>
<evidence type="ECO:0000313" key="2">
    <source>
        <dbReference type="EMBL" id="QCD89662.1"/>
    </source>
</evidence>
<accession>A0A4D6LLJ8</accession>
<dbReference type="Proteomes" id="UP000501690">
    <property type="component" value="Linkage Group LG4"/>
</dbReference>